<dbReference type="EC" id="3.6.1.66" evidence="3"/>
<dbReference type="Pfam" id="PF03819">
    <property type="entry name" value="MazG"/>
    <property type="match status" value="1"/>
</dbReference>
<dbReference type="EMBL" id="JAGINU010000001">
    <property type="protein sequence ID" value="MBP2370943.1"/>
    <property type="molecule type" value="Genomic_DNA"/>
</dbReference>
<dbReference type="PANTHER" id="PTHR30522:SF0">
    <property type="entry name" value="NUCLEOSIDE TRIPHOSPHATE PYROPHOSPHOHYDROLASE"/>
    <property type="match status" value="1"/>
</dbReference>
<evidence type="ECO:0000256" key="1">
    <source>
        <dbReference type="SAM" id="MobiDB-lite"/>
    </source>
</evidence>
<keyword evidence="4" id="KW-1185">Reference proteome</keyword>
<feature type="region of interest" description="Disordered" evidence="1">
    <location>
        <begin position="290"/>
        <end position="316"/>
    </location>
</feature>
<keyword evidence="3" id="KW-0378">Hydrolase</keyword>
<name>A0ABS4W4V8_9PSEU</name>
<dbReference type="InterPro" id="IPR011551">
    <property type="entry name" value="NTP_PyrPHydrolase_MazG"/>
</dbReference>
<dbReference type="CDD" id="cd11528">
    <property type="entry name" value="NTP-PPase_MazG_Nterm"/>
    <property type="match status" value="1"/>
</dbReference>
<dbReference type="InterPro" id="IPR004518">
    <property type="entry name" value="MazG-like_dom"/>
</dbReference>
<feature type="domain" description="NTP pyrophosphohydrolase MazG-like" evidence="2">
    <location>
        <begin position="113"/>
        <end position="188"/>
    </location>
</feature>
<comment type="caution">
    <text evidence="3">The sequence shown here is derived from an EMBL/GenBank/DDBJ whole genome shotgun (WGS) entry which is preliminary data.</text>
</comment>
<evidence type="ECO:0000259" key="2">
    <source>
        <dbReference type="Pfam" id="PF03819"/>
    </source>
</evidence>
<proteinExistence type="predicted"/>
<protein>
    <submittedName>
        <fullName evidence="3">XTP/dITP diphosphohydrolase</fullName>
        <ecNumber evidence="3">3.6.1.66</ecNumber>
    </submittedName>
</protein>
<dbReference type="GO" id="GO:0036220">
    <property type="term" value="F:ITP diphosphatase activity"/>
    <property type="evidence" value="ECO:0007669"/>
    <property type="project" value="UniProtKB-EC"/>
</dbReference>
<dbReference type="PANTHER" id="PTHR30522">
    <property type="entry name" value="NUCLEOSIDE TRIPHOSPHATE PYROPHOSPHOHYDROLASE"/>
    <property type="match status" value="1"/>
</dbReference>
<gene>
    <name evidence="3" type="ORF">JOF36_006639</name>
</gene>
<organism evidence="3 4">
    <name type="scientific">Pseudonocardia parietis</name>
    <dbReference type="NCBI Taxonomy" id="570936"/>
    <lineage>
        <taxon>Bacteria</taxon>
        <taxon>Bacillati</taxon>
        <taxon>Actinomycetota</taxon>
        <taxon>Actinomycetes</taxon>
        <taxon>Pseudonocardiales</taxon>
        <taxon>Pseudonocardiaceae</taxon>
        <taxon>Pseudonocardia</taxon>
    </lineage>
</organism>
<dbReference type="InterPro" id="IPR048015">
    <property type="entry name" value="NTP-PPase_MazG-like_N"/>
</dbReference>
<evidence type="ECO:0000313" key="3">
    <source>
        <dbReference type="EMBL" id="MBP2370943.1"/>
    </source>
</evidence>
<dbReference type="RefSeq" id="WP_210034554.1">
    <property type="nucleotide sequence ID" value="NZ_JAGINU010000001.1"/>
</dbReference>
<dbReference type="SUPFAM" id="SSF101386">
    <property type="entry name" value="all-alpha NTP pyrophosphatases"/>
    <property type="match status" value="1"/>
</dbReference>
<sequence>MAATVVVCPRRGAALPAAALPALRAATEVLGVPGLDAGAAAGAGDWDGTDPASLPEGTVLLVPAGHPAAGEAGEAGETGKITVPPPTGHAVLDAVAVMDELRSPGGCPWDAEQTHESLLRYLVEECYELYQSIEDGDRTELREELGDVLLQVLFHARVAAEHPGTPFAIDEVATGLVDKLVGRHPHVFAEGERVATAADQDRRWDELKRSEKQRESSVDGVATAQPAVALAAKLASRTAKARLPADLLPDGEDPGERLFRLAALTQLGGGDPEAALRSVARAFEARVRSAEKAAAAEGKDPHALTGPDWRRYWQSP</sequence>
<evidence type="ECO:0000313" key="4">
    <source>
        <dbReference type="Proteomes" id="UP001519295"/>
    </source>
</evidence>
<reference evidence="3 4" key="1">
    <citation type="submission" date="2021-03" db="EMBL/GenBank/DDBJ databases">
        <title>Sequencing the genomes of 1000 actinobacteria strains.</title>
        <authorList>
            <person name="Klenk H.-P."/>
        </authorList>
    </citation>
    <scope>NUCLEOTIDE SEQUENCE [LARGE SCALE GENOMIC DNA]</scope>
    <source>
        <strain evidence="3 4">DSM 45256</strain>
    </source>
</reference>
<dbReference type="Proteomes" id="UP001519295">
    <property type="component" value="Unassembled WGS sequence"/>
</dbReference>
<dbReference type="Gene3D" id="1.10.287.1080">
    <property type="entry name" value="MazG-like"/>
    <property type="match status" value="2"/>
</dbReference>
<accession>A0ABS4W4V8</accession>